<accession>A0A6J5NK61</accession>
<sequence length="55" mass="6584">MSGDHNQYQKPDHAAQRQPEPIGWIYEDDEGRIIFSQMPHPDPLWEPVYRAKRHD</sequence>
<proteinExistence type="predicted"/>
<feature type="region of interest" description="Disordered" evidence="1">
    <location>
        <begin position="1"/>
        <end position="22"/>
    </location>
</feature>
<evidence type="ECO:0000313" key="2">
    <source>
        <dbReference type="EMBL" id="CAB4157625.1"/>
    </source>
</evidence>
<name>A0A6J5NK61_9CAUD</name>
<dbReference type="EMBL" id="LR796661">
    <property type="protein sequence ID" value="CAB4157625.1"/>
    <property type="molecule type" value="Genomic_DNA"/>
</dbReference>
<protein>
    <submittedName>
        <fullName evidence="2">Uncharacterized protein</fullName>
    </submittedName>
</protein>
<organism evidence="2">
    <name type="scientific">uncultured Caudovirales phage</name>
    <dbReference type="NCBI Taxonomy" id="2100421"/>
    <lineage>
        <taxon>Viruses</taxon>
        <taxon>Duplodnaviria</taxon>
        <taxon>Heunggongvirae</taxon>
        <taxon>Uroviricota</taxon>
        <taxon>Caudoviricetes</taxon>
        <taxon>Peduoviridae</taxon>
        <taxon>Maltschvirus</taxon>
        <taxon>Maltschvirus maltsch</taxon>
    </lineage>
</organism>
<gene>
    <name evidence="2" type="ORF">UFOVP682_39</name>
</gene>
<reference evidence="2" key="1">
    <citation type="submission" date="2020-04" db="EMBL/GenBank/DDBJ databases">
        <authorList>
            <person name="Chiriac C."/>
            <person name="Salcher M."/>
            <person name="Ghai R."/>
            <person name="Kavagutti S V."/>
        </authorList>
    </citation>
    <scope>NUCLEOTIDE SEQUENCE</scope>
</reference>
<evidence type="ECO:0000256" key="1">
    <source>
        <dbReference type="SAM" id="MobiDB-lite"/>
    </source>
</evidence>